<dbReference type="InterPro" id="IPR036657">
    <property type="entry name" value="Tfx_DNA-bd_sf_arc"/>
</dbReference>
<dbReference type="InParanoid" id="L0HDN0"/>
<dbReference type="EMBL" id="CP003167">
    <property type="protein sequence ID" value="AGB02832.1"/>
    <property type="molecule type" value="Genomic_DNA"/>
</dbReference>
<reference evidence="4" key="1">
    <citation type="submission" date="2011-12" db="EMBL/GenBank/DDBJ databases">
        <title>Complete sequence of Methanoregula formicicum SMSP.</title>
        <authorList>
            <person name="Lucas S."/>
            <person name="Han J."/>
            <person name="Lapidus A."/>
            <person name="Cheng J.-F."/>
            <person name="Goodwin L."/>
            <person name="Pitluck S."/>
            <person name="Peters L."/>
            <person name="Ovchinnikova G."/>
            <person name="Teshima H."/>
            <person name="Detter J.C."/>
            <person name="Han C."/>
            <person name="Tapia R."/>
            <person name="Land M."/>
            <person name="Hauser L."/>
            <person name="Kyrpides N."/>
            <person name="Ivanova N."/>
            <person name="Pagani I."/>
            <person name="Imachi H."/>
            <person name="Tamaki H."/>
            <person name="Sekiguchi Y."/>
            <person name="Kamagata Y."/>
            <person name="Cadillo-Quiroz H."/>
            <person name="Zinder S."/>
            <person name="Liu W.-T."/>
            <person name="Woyke T."/>
        </authorList>
    </citation>
    <scope>NUCLEOTIDE SEQUENCE [LARGE SCALE GENOMIC DNA]</scope>
    <source>
        <strain evidence="4">DSM 22288 / NBRC 105244 / SMSP</strain>
    </source>
</reference>
<dbReference type="GO" id="GO:0006355">
    <property type="term" value="P:regulation of DNA-templated transcription"/>
    <property type="evidence" value="ECO:0007669"/>
    <property type="project" value="InterPro"/>
</dbReference>
<dbReference type="Pfam" id="PF14601">
    <property type="entry name" value="TFX_C"/>
    <property type="match status" value="1"/>
</dbReference>
<dbReference type="STRING" id="593750.Metfor_1809"/>
<evidence type="ECO:0000259" key="1">
    <source>
        <dbReference type="Pfam" id="PF00196"/>
    </source>
</evidence>
<keyword evidence="3" id="KW-0238">DNA-binding</keyword>
<evidence type="ECO:0000259" key="2">
    <source>
        <dbReference type="Pfam" id="PF14601"/>
    </source>
</evidence>
<gene>
    <name evidence="3" type="ordered locus">Metfor_1809</name>
</gene>
<dbReference type="NCBIfam" id="TIGR00721">
    <property type="entry name" value="tfx"/>
    <property type="match status" value="1"/>
</dbReference>
<dbReference type="SUPFAM" id="SSF89915">
    <property type="entry name" value="DNA-binding protein Tfx"/>
    <property type="match status" value="1"/>
</dbReference>
<evidence type="ECO:0000313" key="3">
    <source>
        <dbReference type="EMBL" id="AGB02832.1"/>
    </source>
</evidence>
<sequence>MLKKNSILTNRQKEVLRYRRDGLAQWQVAQILNVSESAISVVERAAKKNIRLAKKTLDAFYTMDARFFCTIKEGANLFEAIVMIADEANKAGFTITADPVELVRQLRTENPECINDQAVRGYIKVFIRDNGQVYFECFYE</sequence>
<dbReference type="AlphaFoldDB" id="L0HDN0"/>
<dbReference type="KEGG" id="mfo:Metfor_1809"/>
<dbReference type="Pfam" id="PF00196">
    <property type="entry name" value="GerE"/>
    <property type="match status" value="1"/>
</dbReference>
<dbReference type="InterPro" id="IPR004645">
    <property type="entry name" value="Tfx_DNA-bd_arc"/>
</dbReference>
<dbReference type="OrthoDB" id="17771at2157"/>
<dbReference type="GO" id="GO:0003677">
    <property type="term" value="F:DNA binding"/>
    <property type="evidence" value="ECO:0007669"/>
    <property type="project" value="UniProtKB-KW"/>
</dbReference>
<dbReference type="GeneID" id="14308198"/>
<dbReference type="Gene3D" id="3.30.1190.10">
    <property type="entry name" value="DNA-binding protein Tfx superfamily, archaea"/>
    <property type="match status" value="1"/>
</dbReference>
<evidence type="ECO:0000313" key="4">
    <source>
        <dbReference type="Proteomes" id="UP000010824"/>
    </source>
</evidence>
<protein>
    <submittedName>
        <fullName evidence="3">DNA-binding protein, Tfx family</fullName>
    </submittedName>
</protein>
<dbReference type="InterPro" id="IPR029291">
    <property type="entry name" value="Tfx_C"/>
</dbReference>
<feature type="domain" description="HTH luxR-type" evidence="1">
    <location>
        <begin position="7"/>
        <end position="43"/>
    </location>
</feature>
<dbReference type="Proteomes" id="UP000010824">
    <property type="component" value="Chromosome"/>
</dbReference>
<organism evidence="3 4">
    <name type="scientific">Methanoregula formicica (strain DSM 22288 / NBRC 105244 / SMSP)</name>
    <dbReference type="NCBI Taxonomy" id="593750"/>
    <lineage>
        <taxon>Archaea</taxon>
        <taxon>Methanobacteriati</taxon>
        <taxon>Methanobacteriota</taxon>
        <taxon>Stenosarchaea group</taxon>
        <taxon>Methanomicrobia</taxon>
        <taxon>Methanomicrobiales</taxon>
        <taxon>Methanoregulaceae</taxon>
        <taxon>Methanoregula</taxon>
    </lineage>
</organism>
<dbReference type="eggNOG" id="arCOG04554">
    <property type="taxonomic scope" value="Archaea"/>
</dbReference>
<accession>L0HDN0</accession>
<keyword evidence="4" id="KW-1185">Reference proteome</keyword>
<dbReference type="InterPro" id="IPR000792">
    <property type="entry name" value="Tscrpt_reg_LuxR_C"/>
</dbReference>
<reference evidence="3 4" key="2">
    <citation type="journal article" date="2014" name="Genome Announc.">
        <title>Complete Genome Sequence of Methanoregula formicica SMSPT, a Mesophilic Hydrogenotrophic Methanogen Isolated from a Methanogenic Upflow Anaerobic Sludge Blanket Reactor.</title>
        <authorList>
            <person name="Yamamoto K."/>
            <person name="Tamaki H."/>
            <person name="Cadillo-Quiroz H."/>
            <person name="Imachi H."/>
            <person name="Kyrpides N."/>
            <person name="Woyke T."/>
            <person name="Goodwin L."/>
            <person name="Zinder S.H."/>
            <person name="Kamagata Y."/>
            <person name="Liu W.T."/>
        </authorList>
    </citation>
    <scope>NUCLEOTIDE SEQUENCE [LARGE SCALE GENOMIC DNA]</scope>
    <source>
        <strain evidence="4">DSM 22288 / NBRC 105244 / SMSP</strain>
    </source>
</reference>
<proteinExistence type="predicted"/>
<dbReference type="HOGENOM" id="CLU_125807_1_0_2"/>
<name>L0HDN0_METFS</name>
<dbReference type="RefSeq" id="WP_015285795.1">
    <property type="nucleotide sequence ID" value="NC_019943.1"/>
</dbReference>
<feature type="domain" description="DNA binding protein Tfx C-terminal" evidence="2">
    <location>
        <begin position="53"/>
        <end position="135"/>
    </location>
</feature>